<dbReference type="Proteomes" id="UP001223520">
    <property type="component" value="Plasmid unnamed1"/>
</dbReference>
<protein>
    <submittedName>
        <fullName evidence="1">Uncharacterized protein</fullName>
    </submittedName>
</protein>
<keyword evidence="2" id="KW-1185">Reference proteome</keyword>
<keyword evidence="1" id="KW-0614">Plasmid</keyword>
<reference evidence="1 2" key="1">
    <citation type="journal article" date="2023" name="Limnol Oceanogr Lett">
        <title>Environmental adaptations by the intertidal Antarctic cyanobacterium Halotia branconii CENA392 as revealed using long-read genome sequencing.</title>
        <authorList>
            <person name="Dextro R.B."/>
            <person name="Delbaje E."/>
            <person name="Freitas P.N.N."/>
            <person name="Geraldes V."/>
            <person name="Pinto E."/>
            <person name="Long P.F."/>
            <person name="Fiore M.F."/>
        </authorList>
    </citation>
    <scope>NUCLEOTIDE SEQUENCE [LARGE SCALE GENOMIC DNA]</scope>
    <source>
        <strain evidence="1 2">CENA392</strain>
        <plasmid evidence="1 2">unnamed1</plasmid>
    </source>
</reference>
<sequence length="76" mass="8661">MSNDTTEKLHYDYAREEKEAESWLWIARMSEPGLPEPDCYSLLFSADGKEAVTLINNFQLLSGIKAQEYAKKLAFG</sequence>
<accession>A0AAJ6NZ69</accession>
<gene>
    <name evidence="1" type="ORF">QI031_30825</name>
</gene>
<proteinExistence type="predicted"/>
<name>A0AAJ6NZ69_9CYAN</name>
<dbReference type="RefSeq" id="WP_281486391.1">
    <property type="nucleotide sequence ID" value="NZ_CP124544.1"/>
</dbReference>
<evidence type="ECO:0000313" key="2">
    <source>
        <dbReference type="Proteomes" id="UP001223520"/>
    </source>
</evidence>
<dbReference type="EMBL" id="CP124544">
    <property type="protein sequence ID" value="WGV29198.1"/>
    <property type="molecule type" value="Genomic_DNA"/>
</dbReference>
<dbReference type="AlphaFoldDB" id="A0AAJ6NZ69"/>
<evidence type="ECO:0000313" key="1">
    <source>
        <dbReference type="EMBL" id="WGV29198.1"/>
    </source>
</evidence>
<dbReference type="KEGG" id="hbq:QI031_30825"/>
<organism evidence="1 2">
    <name type="scientific">Halotia branconii CENA392</name>
    <dbReference type="NCBI Taxonomy" id="1539056"/>
    <lineage>
        <taxon>Bacteria</taxon>
        <taxon>Bacillati</taxon>
        <taxon>Cyanobacteriota</taxon>
        <taxon>Cyanophyceae</taxon>
        <taxon>Nostocales</taxon>
        <taxon>Nodulariaceae</taxon>
        <taxon>Halotia</taxon>
    </lineage>
</organism>
<geneLocation type="plasmid" evidence="1 2">
    <name>unnamed1</name>
</geneLocation>